<organism evidence="2 3">
    <name type="scientific">Suricata suricatta</name>
    <name type="common">Meerkat</name>
    <dbReference type="NCBI Taxonomy" id="37032"/>
    <lineage>
        <taxon>Eukaryota</taxon>
        <taxon>Metazoa</taxon>
        <taxon>Chordata</taxon>
        <taxon>Craniata</taxon>
        <taxon>Vertebrata</taxon>
        <taxon>Euteleostomi</taxon>
        <taxon>Mammalia</taxon>
        <taxon>Eutheria</taxon>
        <taxon>Laurasiatheria</taxon>
        <taxon>Carnivora</taxon>
        <taxon>Feliformia</taxon>
        <taxon>Herpestidae</taxon>
        <taxon>Suricata</taxon>
    </lineage>
</organism>
<proteinExistence type="predicted"/>
<evidence type="ECO:0000256" key="1">
    <source>
        <dbReference type="SAM" id="MobiDB-lite"/>
    </source>
</evidence>
<reference evidence="2 3" key="1">
    <citation type="submission" date="2019-05" db="EMBL/GenBank/DDBJ databases">
        <title>A Chromosome-scale Meerkat (S. suricatta) Genome Assembly.</title>
        <authorList>
            <person name="Dudchenko O."/>
            <person name="Lieberman Aiden E."/>
            <person name="Tung J."/>
            <person name="Barreiro L.B."/>
            <person name="Clutton-Brock T.H."/>
        </authorList>
    </citation>
    <scope>NUCLEOTIDE SEQUENCE [LARGE SCALE GENOMIC DNA]</scope>
</reference>
<name>A0A673U7J0_SURSU</name>
<feature type="compositionally biased region" description="Polar residues" evidence="1">
    <location>
        <begin position="44"/>
        <end position="62"/>
    </location>
</feature>
<dbReference type="Ensembl" id="ENSSSUT00005023151.1">
    <property type="protein sequence ID" value="ENSSSUP00005020249.1"/>
    <property type="gene ID" value="ENSSSUG00005013146.1"/>
</dbReference>
<feature type="compositionally biased region" description="Low complexity" evidence="1">
    <location>
        <begin position="11"/>
        <end position="22"/>
    </location>
</feature>
<accession>A0A673U7J0</accession>
<feature type="region of interest" description="Disordered" evidence="1">
    <location>
        <begin position="38"/>
        <end position="62"/>
    </location>
</feature>
<sequence>MIGLLTNFRRAPSSSPAKASSAIMMAPSSVRPLLVRSPMPVAPDTSSRNLQRTDMSQTCWGL</sequence>
<keyword evidence="3" id="KW-1185">Reference proteome</keyword>
<evidence type="ECO:0000313" key="2">
    <source>
        <dbReference type="Ensembl" id="ENSSSUP00005020249.1"/>
    </source>
</evidence>
<protein>
    <submittedName>
        <fullName evidence="2">Uncharacterized protein</fullName>
    </submittedName>
</protein>
<dbReference type="AlphaFoldDB" id="A0A673U7J0"/>
<dbReference type="Proteomes" id="UP000472268">
    <property type="component" value="Chromosome 14"/>
</dbReference>
<reference evidence="2" key="3">
    <citation type="submission" date="2025-09" db="UniProtKB">
        <authorList>
            <consortium name="Ensembl"/>
        </authorList>
    </citation>
    <scope>IDENTIFICATION</scope>
</reference>
<reference evidence="2" key="2">
    <citation type="submission" date="2025-08" db="UniProtKB">
        <authorList>
            <consortium name="Ensembl"/>
        </authorList>
    </citation>
    <scope>IDENTIFICATION</scope>
</reference>
<feature type="region of interest" description="Disordered" evidence="1">
    <location>
        <begin position="1"/>
        <end position="22"/>
    </location>
</feature>
<evidence type="ECO:0000313" key="3">
    <source>
        <dbReference type="Proteomes" id="UP000472268"/>
    </source>
</evidence>